<accession>A0A9P3DNM6</accession>
<sequence>MNLPNPWGIGIKLGNKLHLKHSCPNNNDGVNCTAK</sequence>
<evidence type="ECO:0000313" key="1">
    <source>
        <dbReference type="EMBL" id="GBV21830.1"/>
    </source>
</evidence>
<protein>
    <submittedName>
        <fullName evidence="1">Uncharacterized protein</fullName>
    </submittedName>
</protein>
<gene>
    <name evidence="1" type="ORF">M1K003_2856</name>
</gene>
<proteinExistence type="predicted"/>
<dbReference type="Proteomes" id="UP000265645">
    <property type="component" value="Unassembled WGS sequence"/>
</dbReference>
<dbReference type="AlphaFoldDB" id="A0A9P3DNM6"/>
<evidence type="ECO:0000313" key="2">
    <source>
        <dbReference type="Proteomes" id="UP000265645"/>
    </source>
</evidence>
<name>A0A9P3DNM6_STAAU</name>
<dbReference type="EMBL" id="BDVT01000047">
    <property type="protein sequence ID" value="GBV21830.1"/>
    <property type="molecule type" value="Genomic_DNA"/>
</dbReference>
<organism evidence="1 2">
    <name type="scientific">Staphylococcus aureus</name>
    <dbReference type="NCBI Taxonomy" id="1280"/>
    <lineage>
        <taxon>Bacteria</taxon>
        <taxon>Bacillati</taxon>
        <taxon>Bacillota</taxon>
        <taxon>Bacilli</taxon>
        <taxon>Bacillales</taxon>
        <taxon>Staphylococcaceae</taxon>
        <taxon>Staphylococcus</taxon>
    </lineage>
</organism>
<reference evidence="2" key="1">
    <citation type="submission" date="2017-08" db="EMBL/GenBank/DDBJ databases">
        <title>Protection against atopic dermatitis through acquisition of Staphylococcus quorum-sensing agr mutations in the skin.</title>
        <authorList>
            <person name="Nakamura Y."/>
            <person name="Takahashi H."/>
            <person name="Takaya A."/>
            <person name="Inoue Y."/>
            <person name="Katayama Y."/>
            <person name="Kusuya Y."/>
            <person name="Shoji T."/>
            <person name="Takada S."/>
            <person name="Nakagawa S."/>
            <person name="Oguma R."/>
            <person name="Ozawa N."/>
            <person name="Yamaide F."/>
            <person name="Suzuki S."/>
            <person name="Villaruz A."/>
            <person name="Otto M."/>
            <person name="Matsue H."/>
            <person name="Nunez G."/>
            <person name="Shimojo N."/>
        </authorList>
    </citation>
    <scope>NUCLEOTIDE SEQUENCE [LARGE SCALE GENOMIC DNA]</scope>
    <source>
        <strain evidence="2">M1K003</strain>
    </source>
</reference>
<comment type="caution">
    <text evidence="1">The sequence shown here is derived from an EMBL/GenBank/DDBJ whole genome shotgun (WGS) entry which is preliminary data.</text>
</comment>